<reference evidence="6" key="1">
    <citation type="journal article" date="2019" name="Nat. Commun.">
        <title>The genome of broomcorn millet.</title>
        <authorList>
            <person name="Zou C."/>
            <person name="Miki D."/>
            <person name="Li D."/>
            <person name="Tang Q."/>
            <person name="Xiao L."/>
            <person name="Rajput S."/>
            <person name="Deng P."/>
            <person name="Jia W."/>
            <person name="Huang R."/>
            <person name="Zhang M."/>
            <person name="Sun Y."/>
            <person name="Hu J."/>
            <person name="Fu X."/>
            <person name="Schnable P.S."/>
            <person name="Li F."/>
            <person name="Zhang H."/>
            <person name="Feng B."/>
            <person name="Zhu X."/>
            <person name="Liu R."/>
            <person name="Schnable J.C."/>
            <person name="Zhu J.-K."/>
            <person name="Zhang H."/>
        </authorList>
    </citation>
    <scope>NUCLEOTIDE SEQUENCE [LARGE SCALE GENOMIC DNA]</scope>
</reference>
<evidence type="ECO:0000256" key="3">
    <source>
        <dbReference type="ARBA" id="ARBA00023098"/>
    </source>
</evidence>
<gene>
    <name evidence="5" type="ORF">C2845_PM03G11040</name>
</gene>
<dbReference type="GO" id="GO:0006629">
    <property type="term" value="P:lipid metabolic process"/>
    <property type="evidence" value="ECO:0007669"/>
    <property type="project" value="UniProtKB-KW"/>
</dbReference>
<keyword evidence="3" id="KW-0443">Lipid metabolism</keyword>
<evidence type="ECO:0000256" key="4">
    <source>
        <dbReference type="SAM" id="SignalP"/>
    </source>
</evidence>
<dbReference type="InterPro" id="IPR001087">
    <property type="entry name" value="GDSL"/>
</dbReference>
<dbReference type="OrthoDB" id="668524at2759"/>
<keyword evidence="2" id="KW-0378">Hydrolase</keyword>
<comment type="caution">
    <text evidence="5">The sequence shown here is derived from an EMBL/GenBank/DDBJ whole genome shotgun (WGS) entry which is preliminary data.</text>
</comment>
<protein>
    <submittedName>
        <fullName evidence="5">GDSL esterase/lipase</fullName>
    </submittedName>
</protein>
<name>A0A3L6T8K9_PANMI</name>
<sequence>MKTLFAAACFAFLLLNAAGVESRRCRCDGDDSDKPSYDKLFVFGDSFADAGNLPKGDLKWETRGWYEPSGMSDADHDNKPTDRPLLRRLAKIILGQKEAPPPERLRRQDGADLSSGVNFASSGAGVFPGWNLDKQIKKFKRLLRKRIIGKDLSQSVALVSIASGADYADVPSDLPDMDPLYITNVTDGIVDGVRKLQDLGVGTVLVNLLPPPYMTSHPQVSPQNKHLMNKLRDDDSVLLLDLNAVFKGIVTPKTEKLFYHRHTPCCESIDENGFCGQVDGEGNLQYTLCDRPYKYFYWDSTNPTQAGWKAVMEQLEGPIREYLGI</sequence>
<comment type="similarity">
    <text evidence="1">Belongs to the 'GDSL' lipolytic enzyme family.</text>
</comment>
<keyword evidence="6" id="KW-1185">Reference proteome</keyword>
<evidence type="ECO:0000313" key="5">
    <source>
        <dbReference type="EMBL" id="RLN33176.1"/>
    </source>
</evidence>
<dbReference type="SUPFAM" id="SSF52266">
    <property type="entry name" value="SGNH hydrolase"/>
    <property type="match status" value="1"/>
</dbReference>
<feature type="chain" id="PRO_5018232463" evidence="4">
    <location>
        <begin position="23"/>
        <end position="325"/>
    </location>
</feature>
<dbReference type="Pfam" id="PF00657">
    <property type="entry name" value="Lipase_GDSL"/>
    <property type="match status" value="1"/>
</dbReference>
<dbReference type="Gene3D" id="3.40.50.1110">
    <property type="entry name" value="SGNH hydrolase"/>
    <property type="match status" value="1"/>
</dbReference>
<dbReference type="GO" id="GO:0016788">
    <property type="term" value="F:hydrolase activity, acting on ester bonds"/>
    <property type="evidence" value="ECO:0007669"/>
    <property type="project" value="InterPro"/>
</dbReference>
<evidence type="ECO:0000256" key="2">
    <source>
        <dbReference type="ARBA" id="ARBA00022801"/>
    </source>
</evidence>
<dbReference type="STRING" id="4540.A0A3L6T8K9"/>
<dbReference type="PANTHER" id="PTHR46020">
    <property type="entry name" value="OSJNBB0059K02.9 PROTEIN"/>
    <property type="match status" value="1"/>
</dbReference>
<dbReference type="PANTHER" id="PTHR46020:SF4">
    <property type="entry name" value="OS04G0650200 PROTEIN"/>
    <property type="match status" value="1"/>
</dbReference>
<dbReference type="AlphaFoldDB" id="A0A3L6T8K9"/>
<evidence type="ECO:0000313" key="6">
    <source>
        <dbReference type="Proteomes" id="UP000275267"/>
    </source>
</evidence>
<dbReference type="InterPro" id="IPR036514">
    <property type="entry name" value="SGNH_hydro_sf"/>
</dbReference>
<accession>A0A3L6T8K9</accession>
<proteinExistence type="inferred from homology"/>
<keyword evidence="4" id="KW-0732">Signal</keyword>
<organism evidence="5 6">
    <name type="scientific">Panicum miliaceum</name>
    <name type="common">Proso millet</name>
    <name type="synonym">Broomcorn millet</name>
    <dbReference type="NCBI Taxonomy" id="4540"/>
    <lineage>
        <taxon>Eukaryota</taxon>
        <taxon>Viridiplantae</taxon>
        <taxon>Streptophyta</taxon>
        <taxon>Embryophyta</taxon>
        <taxon>Tracheophyta</taxon>
        <taxon>Spermatophyta</taxon>
        <taxon>Magnoliopsida</taxon>
        <taxon>Liliopsida</taxon>
        <taxon>Poales</taxon>
        <taxon>Poaceae</taxon>
        <taxon>PACMAD clade</taxon>
        <taxon>Panicoideae</taxon>
        <taxon>Panicodae</taxon>
        <taxon>Paniceae</taxon>
        <taxon>Panicinae</taxon>
        <taxon>Panicum</taxon>
        <taxon>Panicum sect. Panicum</taxon>
    </lineage>
</organism>
<dbReference type="EMBL" id="PQIB02000002">
    <property type="protein sequence ID" value="RLN33176.1"/>
    <property type="molecule type" value="Genomic_DNA"/>
</dbReference>
<dbReference type="Proteomes" id="UP000275267">
    <property type="component" value="Unassembled WGS sequence"/>
</dbReference>
<feature type="signal peptide" evidence="4">
    <location>
        <begin position="1"/>
        <end position="22"/>
    </location>
</feature>
<evidence type="ECO:0000256" key="1">
    <source>
        <dbReference type="ARBA" id="ARBA00008668"/>
    </source>
</evidence>